<reference evidence="2" key="1">
    <citation type="submission" date="2022-08" db="EMBL/GenBank/DDBJ databases">
        <title>Genome analysis of Corynebacteriales strain.</title>
        <authorList>
            <person name="Lee S.D."/>
        </authorList>
    </citation>
    <scope>NUCLEOTIDE SEQUENCE</scope>
    <source>
        <strain evidence="2">D3-21</strain>
    </source>
</reference>
<comment type="caution">
    <text evidence="2">The sequence shown here is derived from an EMBL/GenBank/DDBJ whole genome shotgun (WGS) entry which is preliminary data.</text>
</comment>
<dbReference type="Pfam" id="PF20091">
    <property type="entry name" value="Abhydrolase_10"/>
    <property type="match status" value="1"/>
</dbReference>
<dbReference type="InterPro" id="IPR045394">
    <property type="entry name" value="Abhydrolase_dom"/>
</dbReference>
<dbReference type="AlphaFoldDB" id="A0A9X4MAP4"/>
<keyword evidence="3" id="KW-1185">Reference proteome</keyword>
<organism evidence="2 3">
    <name type="scientific">Speluncibacter jeojiensis</name>
    <dbReference type="NCBI Taxonomy" id="2710754"/>
    <lineage>
        <taxon>Bacteria</taxon>
        <taxon>Bacillati</taxon>
        <taxon>Actinomycetota</taxon>
        <taxon>Actinomycetes</taxon>
        <taxon>Mycobacteriales</taxon>
        <taxon>Speluncibacteraceae</taxon>
        <taxon>Speluncibacter</taxon>
    </lineage>
</organism>
<proteinExistence type="predicted"/>
<dbReference type="EMBL" id="JANRHA010000022">
    <property type="protein sequence ID" value="MDG3017071.1"/>
    <property type="molecule type" value="Genomic_DNA"/>
</dbReference>
<feature type="domain" description="Alpha/beta hydrolase" evidence="1">
    <location>
        <begin position="15"/>
        <end position="454"/>
    </location>
</feature>
<keyword evidence="2" id="KW-0378">Hydrolase</keyword>
<accession>A0A9X4MAP4</accession>
<evidence type="ECO:0000259" key="1">
    <source>
        <dbReference type="Pfam" id="PF20091"/>
    </source>
</evidence>
<evidence type="ECO:0000313" key="2">
    <source>
        <dbReference type="EMBL" id="MDG3017071.1"/>
    </source>
</evidence>
<protein>
    <submittedName>
        <fullName evidence="2">Alpha/beta hydrolase domain-containing protein</fullName>
    </submittedName>
</protein>
<name>A0A9X4MAP4_9ACTN</name>
<dbReference type="GO" id="GO:0016787">
    <property type="term" value="F:hydrolase activity"/>
    <property type="evidence" value="ECO:0007669"/>
    <property type="project" value="UniProtKB-KW"/>
</dbReference>
<gene>
    <name evidence="2" type="ORF">NVS88_21175</name>
</gene>
<dbReference type="RefSeq" id="WP_332520798.1">
    <property type="nucleotide sequence ID" value="NZ_JANRHA010000022.1"/>
</dbReference>
<sequence>MIIEPVGHASAVSGVGDAPATATSVDLATAGYTEREFVLHGTAKSFRENGEWTGDGRWSVTESTQASYRTRLLVRAPADPGRFNGTVVVEWLNVSGGVDVDVDFGYLHTELLQGYAWVGVSAQAAGVNSTGGSPLGPNVVGLKAWSPDRYGTLHHPGDAYSYDIFTQAGAALRVSYGEDGPLPGVDDVTVIAVGQSQSAMRMLTYANAIQPVARVFDGLFIHSRAGFGAPLGAGTGVAALDGPSGPSVVAPARVRTDLDVPVFQIVTETELFELGGSPERSFDAARQPDGDRIRTWEIAGAAHSDAHSLRILYPQYTAQFGTIRDLSAVIPIVNDGPQALVASAALRALCVWIIDGAAPPVADPIATADGQIVRDRFGNALGGVRTPHVDVPVCTLTGETVQVPNNGATTPFTRDVLASLYPDEGAYVTAFAVSVERAVVAGFIRPDDGQALIAAGGVAVTV</sequence>
<dbReference type="Proteomes" id="UP001152755">
    <property type="component" value="Unassembled WGS sequence"/>
</dbReference>
<evidence type="ECO:0000313" key="3">
    <source>
        <dbReference type="Proteomes" id="UP001152755"/>
    </source>
</evidence>